<protein>
    <submittedName>
        <fullName evidence="1">Uncharacterized protein</fullName>
    </submittedName>
</protein>
<dbReference type="EMBL" id="JYDL01000022">
    <property type="protein sequence ID" value="KRX23691.1"/>
    <property type="molecule type" value="Genomic_DNA"/>
</dbReference>
<dbReference type="AlphaFoldDB" id="A0A0V0SAF1"/>
<comment type="caution">
    <text evidence="1">The sequence shown here is derived from an EMBL/GenBank/DDBJ whole genome shotgun (WGS) entry which is preliminary data.</text>
</comment>
<proteinExistence type="predicted"/>
<name>A0A0V0SAF1_9BILA</name>
<dbReference type="Proteomes" id="UP000054630">
    <property type="component" value="Unassembled WGS sequence"/>
</dbReference>
<sequence length="119" mass="13697">MDSQRIDDKCKVYSDAFDLSSSIKNYKCPSFMLWNSLSRWSRQRVVNSTIINSEKIKKLASLTSVKLNRDPSILKEFTIPLAICQMSKMLLDEFYSYQNIEISISELVKSSRNSSGLNQ</sequence>
<gene>
    <name evidence="1" type="ORF">T07_11731</name>
</gene>
<evidence type="ECO:0000313" key="2">
    <source>
        <dbReference type="Proteomes" id="UP000054630"/>
    </source>
</evidence>
<keyword evidence="2" id="KW-1185">Reference proteome</keyword>
<evidence type="ECO:0000313" key="1">
    <source>
        <dbReference type="EMBL" id="KRX23691.1"/>
    </source>
</evidence>
<accession>A0A0V0SAF1</accession>
<organism evidence="1 2">
    <name type="scientific">Trichinella nelsoni</name>
    <dbReference type="NCBI Taxonomy" id="6336"/>
    <lineage>
        <taxon>Eukaryota</taxon>
        <taxon>Metazoa</taxon>
        <taxon>Ecdysozoa</taxon>
        <taxon>Nematoda</taxon>
        <taxon>Enoplea</taxon>
        <taxon>Dorylaimia</taxon>
        <taxon>Trichinellida</taxon>
        <taxon>Trichinellidae</taxon>
        <taxon>Trichinella</taxon>
    </lineage>
</organism>
<reference evidence="1 2" key="1">
    <citation type="submission" date="2015-01" db="EMBL/GenBank/DDBJ databases">
        <title>Evolution of Trichinella species and genotypes.</title>
        <authorList>
            <person name="Korhonen P.K."/>
            <person name="Edoardo P."/>
            <person name="Giuseppe L.R."/>
            <person name="Gasser R.B."/>
        </authorList>
    </citation>
    <scope>NUCLEOTIDE SEQUENCE [LARGE SCALE GENOMIC DNA]</scope>
    <source>
        <strain evidence="1">ISS37</strain>
    </source>
</reference>